<comment type="subcellular location">
    <subcellularLocation>
        <location evidence="1">Nucleus</location>
    </subcellularLocation>
</comment>
<gene>
    <name evidence="7" type="ORF">K466DRAFT_468142</name>
</gene>
<sequence length="138" mass="15395">IFDHFASMAGKIDVAASDEIARYLASHTEPTNNPLQWWTDRRSNFPRLSRMALDYLSIPGTSVDVERVFSRGRRALSHIGSRLSAQTTCAILCVGTWSRLELIRPSDSLAVTSGPEVNNNDSDYEMEDGWDAIHAVLK</sequence>
<dbReference type="GO" id="GO:0008270">
    <property type="term" value="F:zinc ion binding"/>
    <property type="evidence" value="ECO:0007669"/>
    <property type="project" value="UniProtKB-KW"/>
</dbReference>
<evidence type="ECO:0000313" key="7">
    <source>
        <dbReference type="EMBL" id="TFK80654.1"/>
    </source>
</evidence>
<evidence type="ECO:0000256" key="3">
    <source>
        <dbReference type="ARBA" id="ARBA00022771"/>
    </source>
</evidence>
<dbReference type="EMBL" id="ML211732">
    <property type="protein sequence ID" value="TFK80654.1"/>
    <property type="molecule type" value="Genomic_DNA"/>
</dbReference>
<keyword evidence="2" id="KW-0479">Metal-binding</keyword>
<dbReference type="GO" id="GO:0046983">
    <property type="term" value="F:protein dimerization activity"/>
    <property type="evidence" value="ECO:0007669"/>
    <property type="project" value="InterPro"/>
</dbReference>
<evidence type="ECO:0000259" key="6">
    <source>
        <dbReference type="Pfam" id="PF05699"/>
    </source>
</evidence>
<evidence type="ECO:0000313" key="8">
    <source>
        <dbReference type="Proteomes" id="UP000308197"/>
    </source>
</evidence>
<dbReference type="PANTHER" id="PTHR46481">
    <property type="entry name" value="ZINC FINGER BED DOMAIN-CONTAINING PROTEIN 4"/>
    <property type="match status" value="1"/>
</dbReference>
<dbReference type="SUPFAM" id="SSF53098">
    <property type="entry name" value="Ribonuclease H-like"/>
    <property type="match status" value="1"/>
</dbReference>
<dbReference type="InParanoid" id="A0A5C3NTH3"/>
<dbReference type="InterPro" id="IPR008906">
    <property type="entry name" value="HATC_C_dom"/>
</dbReference>
<evidence type="ECO:0000256" key="5">
    <source>
        <dbReference type="ARBA" id="ARBA00023242"/>
    </source>
</evidence>
<dbReference type="Pfam" id="PF05699">
    <property type="entry name" value="Dimer_Tnp_hAT"/>
    <property type="match status" value="1"/>
</dbReference>
<dbReference type="Proteomes" id="UP000308197">
    <property type="component" value="Unassembled WGS sequence"/>
</dbReference>
<accession>A0A5C3NTH3</accession>
<keyword evidence="8" id="KW-1185">Reference proteome</keyword>
<name>A0A5C3NTH3_9APHY</name>
<evidence type="ECO:0000256" key="1">
    <source>
        <dbReference type="ARBA" id="ARBA00004123"/>
    </source>
</evidence>
<dbReference type="InterPro" id="IPR052035">
    <property type="entry name" value="ZnF_BED_domain_contain"/>
</dbReference>
<keyword evidence="4" id="KW-0862">Zinc</keyword>
<organism evidence="7 8">
    <name type="scientific">Polyporus arcularius HHB13444</name>
    <dbReference type="NCBI Taxonomy" id="1314778"/>
    <lineage>
        <taxon>Eukaryota</taxon>
        <taxon>Fungi</taxon>
        <taxon>Dikarya</taxon>
        <taxon>Basidiomycota</taxon>
        <taxon>Agaricomycotina</taxon>
        <taxon>Agaricomycetes</taxon>
        <taxon>Polyporales</taxon>
        <taxon>Polyporaceae</taxon>
        <taxon>Polyporus</taxon>
    </lineage>
</organism>
<dbReference type="InterPro" id="IPR012337">
    <property type="entry name" value="RNaseH-like_sf"/>
</dbReference>
<keyword evidence="3" id="KW-0863">Zinc-finger</keyword>
<dbReference type="AlphaFoldDB" id="A0A5C3NTH3"/>
<dbReference type="GO" id="GO:0005634">
    <property type="term" value="C:nucleus"/>
    <property type="evidence" value="ECO:0007669"/>
    <property type="project" value="UniProtKB-SubCell"/>
</dbReference>
<feature type="domain" description="HAT C-terminal dimerisation" evidence="6">
    <location>
        <begin position="20"/>
        <end position="97"/>
    </location>
</feature>
<evidence type="ECO:0000256" key="4">
    <source>
        <dbReference type="ARBA" id="ARBA00022833"/>
    </source>
</evidence>
<feature type="non-terminal residue" evidence="7">
    <location>
        <position position="1"/>
    </location>
</feature>
<feature type="non-terminal residue" evidence="7">
    <location>
        <position position="138"/>
    </location>
</feature>
<reference evidence="7 8" key="1">
    <citation type="journal article" date="2019" name="Nat. Ecol. Evol.">
        <title>Megaphylogeny resolves global patterns of mushroom evolution.</title>
        <authorList>
            <person name="Varga T."/>
            <person name="Krizsan K."/>
            <person name="Foldi C."/>
            <person name="Dima B."/>
            <person name="Sanchez-Garcia M."/>
            <person name="Sanchez-Ramirez S."/>
            <person name="Szollosi G.J."/>
            <person name="Szarkandi J.G."/>
            <person name="Papp V."/>
            <person name="Albert L."/>
            <person name="Andreopoulos W."/>
            <person name="Angelini C."/>
            <person name="Antonin V."/>
            <person name="Barry K.W."/>
            <person name="Bougher N.L."/>
            <person name="Buchanan P."/>
            <person name="Buyck B."/>
            <person name="Bense V."/>
            <person name="Catcheside P."/>
            <person name="Chovatia M."/>
            <person name="Cooper J."/>
            <person name="Damon W."/>
            <person name="Desjardin D."/>
            <person name="Finy P."/>
            <person name="Geml J."/>
            <person name="Haridas S."/>
            <person name="Hughes K."/>
            <person name="Justo A."/>
            <person name="Karasinski D."/>
            <person name="Kautmanova I."/>
            <person name="Kiss B."/>
            <person name="Kocsube S."/>
            <person name="Kotiranta H."/>
            <person name="LaButti K.M."/>
            <person name="Lechner B.E."/>
            <person name="Liimatainen K."/>
            <person name="Lipzen A."/>
            <person name="Lukacs Z."/>
            <person name="Mihaltcheva S."/>
            <person name="Morgado L.N."/>
            <person name="Niskanen T."/>
            <person name="Noordeloos M.E."/>
            <person name="Ohm R.A."/>
            <person name="Ortiz-Santana B."/>
            <person name="Ovrebo C."/>
            <person name="Racz N."/>
            <person name="Riley R."/>
            <person name="Savchenko A."/>
            <person name="Shiryaev A."/>
            <person name="Soop K."/>
            <person name="Spirin V."/>
            <person name="Szebenyi C."/>
            <person name="Tomsovsky M."/>
            <person name="Tulloss R.E."/>
            <person name="Uehling J."/>
            <person name="Grigoriev I.V."/>
            <person name="Vagvolgyi C."/>
            <person name="Papp T."/>
            <person name="Martin F.M."/>
            <person name="Miettinen O."/>
            <person name="Hibbett D.S."/>
            <person name="Nagy L.G."/>
        </authorList>
    </citation>
    <scope>NUCLEOTIDE SEQUENCE [LARGE SCALE GENOMIC DNA]</scope>
    <source>
        <strain evidence="7 8">HHB13444</strain>
    </source>
</reference>
<keyword evidence="5" id="KW-0539">Nucleus</keyword>
<dbReference type="STRING" id="1314778.A0A5C3NTH3"/>
<evidence type="ECO:0000256" key="2">
    <source>
        <dbReference type="ARBA" id="ARBA00022723"/>
    </source>
</evidence>
<dbReference type="PANTHER" id="PTHR46481:SF10">
    <property type="entry name" value="ZINC FINGER BED DOMAIN-CONTAINING PROTEIN 39"/>
    <property type="match status" value="1"/>
</dbReference>
<protein>
    <submittedName>
        <fullName evidence="7">HATC-domain-containing protein</fullName>
    </submittedName>
</protein>
<proteinExistence type="predicted"/>